<keyword evidence="1" id="KW-0812">Transmembrane</keyword>
<comment type="caution">
    <text evidence="3">The sequence shown here is derived from an EMBL/GenBank/DDBJ whole genome shotgun (WGS) entry which is preliminary data.</text>
</comment>
<dbReference type="GO" id="GO:0004791">
    <property type="term" value="F:thioredoxin-disulfide reductase (NADPH) activity"/>
    <property type="evidence" value="ECO:0007669"/>
    <property type="project" value="TreeGrafter"/>
</dbReference>
<feature type="transmembrane region" description="Helical" evidence="1">
    <location>
        <begin position="804"/>
        <end position="821"/>
    </location>
</feature>
<sequence length="1840" mass="203652">MAKSLESIFPHLAGRIEGKNYAPSGWISSVASSLSLLRWIGLAFVLFGEFFFMSLSIPMNPSLVDAIKEHRFTATMVLMVIGVVSQNLSASGAFEIYLNVTPKSQAFVRKATDTVEGVARRHPRWAAMGGLVYVVASLAFSGVHLAQIHPSLTNDYWWPDFNSTGLQSFIGDVYNVHLGQSRRGDFPLVGQVYSTKSYGDNNTRMEWSASYGRQLLLDDIPLAIAVNGLRMVPLELNFMMVAPYCWLDINRSFAMAHTFKRQRRCEATKQSNAALYFEAMTRNCAANAMYTSTERQGINGTILASLRLTIEGQWWIQAMETHEYLSIDDEVSYWTSRGLTKWKTPVQNLNHDGIDDSIAIRNALGYEQTIQIKKVSRVGRSLGRWTTLAAYDGIWNDIDICQSIDASVLLYAHNSFANLGIDWDVDVLGPPNTVGGNLVRQFVGPFLSIDVERVSVPPMLRVFHRAFQESLRAMYKQHYNALLLAVDTSVDPVPRTWHRSPSTLYYGGNPLCPFGEGKPYIQPSFGYYDDCTAQIRHSLRVSLEAALFALHVSPLAGSDMILNSCNLCTDTVDDCARFFLSLQHIDMALSCPTSVALLQEAEALHIAFIQLASHNGSNFMLSQSMVPPDTADPWTLFGWVMMYDWLQGDREAYNFEGDNGNVTILSQPHPVKFSMVANPQELPSHACKYIWYIAVYITFTLTGVGVVLAVYAWAYRFQFPGRHLLEFNRVVGSVWIGRPMLFLRGMTALVVLSTAPVTFVYSGGLSTLQYRPRMILETCLLAGEGTWLTYVLQDVFTPVTRRAGWFVSASSIVVWGVLLVLDQAGGVQVASVIHPNCVVRQLGLQISCHSGVVEIGSSSRFHLLVGVCVVVPGVLWAVAWMSSTWTQIDPVVVCGNRVLAPAAATSFLRLNDGEGLEPVTSVMCGLLHLPHDVIFDIKLWRRLPQERIKVENGPHANSLTLAPTSRRRMFGLACLGLVYMASTVVVSYGYLELTKSTMVNDVWWSSFNDTGHQTFLTNWFSNQLLLSHALDATHIDQVQYGDITNKYDTNQTSITTAPMYPASIQDQVYSDLHAVVLGLRGTPSCDLPWIASSYCFVDFDQSWEMAVSADRQLKCKQLDATNGAVYLESILRNANWATMEQCWGEALQTGVFGHLQATSKGRAWVVAMTSLDAKVPVPDEVAAWLSFHVTTYSPHWQNYKQMGITETALIQNAFGLAYPFTIRKLLPIYQSLSTATSFRMQWSLARLLWGAMFHNVSSGKAGSLVRSSPQFAFSNSSSVEGLLARNGTLAFPLNQGLALTRAMFGPFGTTSMKRIAPPLALRSLYRSLIEAILTCIGENATAMNEFMSIQLVYIMSPGPTAWQGQGHLGGNFMCGLSTNIEPSIAQYFALDGSCSVNGIEEMTNTMGTTMAALLAHTSIPPEATCIHDTHNQRSCNEVLVQGVAFFASAMLPSQRTRLADLAETTKRTIQTTYSPQLVQYTSESRQSNKVVLSHVSVFDDPTFDFFAWLYMFEWVLGYREVVQFDGEFTTLTVVSGRPLNIQFEVNALEIPQNVAYYVRWAIQYFTLVMLVVAVVVTATIVAARGHIEGRNMFKLNRVAGLVWIGRPLMLLRGITATCILSTASLELVQRHVGLTQLTSTPPNPLTTMLSCGEMGWVVYLLNDVFSVVTADATVRYAWKSSVTVWLAAGVWSLVAPVQHVVRVDRQCVVKVVDFSLACQSGVFEIGSVQRFAGLLVLAGACCAGCYLVERVAHVVTAKRASSVLLHAVAQYQFNETHWNHGGVYYVDRASAVLNGMLSFRTSRGAFVVMDVKTWQVMVIPPIQPTEAAPHALASAIPLVD</sequence>
<dbReference type="VEuPathDB" id="FungiDB:H257_14462"/>
<gene>
    <name evidence="3" type="ORF">DYB30_006208</name>
    <name evidence="2" type="ORF">DYB38_009246</name>
</gene>
<evidence type="ECO:0000313" key="2">
    <source>
        <dbReference type="EMBL" id="RHY50990.1"/>
    </source>
</evidence>
<name>A0A397DG59_APHAT</name>
<keyword evidence="1" id="KW-1133">Transmembrane helix</keyword>
<evidence type="ECO:0000313" key="3">
    <source>
        <dbReference type="EMBL" id="RHY64690.1"/>
    </source>
</evidence>
<dbReference type="EMBL" id="QUTC01006672">
    <property type="protein sequence ID" value="RHY50990.1"/>
    <property type="molecule type" value="Genomic_DNA"/>
</dbReference>
<accession>A0A397DG59</accession>
<feature type="transmembrane region" description="Helical" evidence="1">
    <location>
        <begin position="77"/>
        <end position="100"/>
    </location>
</feature>
<organism evidence="3 5">
    <name type="scientific">Aphanomyces astaci</name>
    <name type="common">Crayfish plague agent</name>
    <dbReference type="NCBI Taxonomy" id="112090"/>
    <lineage>
        <taxon>Eukaryota</taxon>
        <taxon>Sar</taxon>
        <taxon>Stramenopiles</taxon>
        <taxon>Oomycota</taxon>
        <taxon>Saprolegniomycetes</taxon>
        <taxon>Saprolegniales</taxon>
        <taxon>Verrucalvaceae</taxon>
        <taxon>Aphanomyces</taxon>
    </lineage>
</organism>
<dbReference type="GO" id="GO:0005789">
    <property type="term" value="C:endoplasmic reticulum membrane"/>
    <property type="evidence" value="ECO:0007669"/>
    <property type="project" value="TreeGrafter"/>
</dbReference>
<dbReference type="VEuPathDB" id="FungiDB:H257_09186"/>
<dbReference type="Proteomes" id="UP000265716">
    <property type="component" value="Unassembled WGS sequence"/>
</dbReference>
<dbReference type="EMBL" id="QUTD01005019">
    <property type="protein sequence ID" value="RHY64690.1"/>
    <property type="molecule type" value="Genomic_DNA"/>
</dbReference>
<feature type="transmembrane region" description="Helical" evidence="1">
    <location>
        <begin position="741"/>
        <end position="762"/>
    </location>
</feature>
<proteinExistence type="predicted"/>
<dbReference type="InterPro" id="IPR019389">
    <property type="entry name" value="Selenoprotein_T"/>
</dbReference>
<protein>
    <submittedName>
        <fullName evidence="3">Uncharacterized protein</fullName>
    </submittedName>
</protein>
<feature type="transmembrane region" description="Helical" evidence="1">
    <location>
        <begin position="125"/>
        <end position="146"/>
    </location>
</feature>
<dbReference type="PANTHER" id="PTHR13544">
    <property type="entry name" value="SELENOPROTEIN T"/>
    <property type="match status" value="1"/>
</dbReference>
<reference evidence="4 5" key="1">
    <citation type="submission" date="2018-08" db="EMBL/GenBank/DDBJ databases">
        <title>Aphanomyces genome sequencing and annotation.</title>
        <authorList>
            <person name="Minardi D."/>
            <person name="Oidtmann B."/>
            <person name="Van Der Giezen M."/>
            <person name="Studholme D.J."/>
        </authorList>
    </citation>
    <scope>NUCLEOTIDE SEQUENCE [LARGE SCALE GENOMIC DNA]</scope>
    <source>
        <strain evidence="3 5">D2</strain>
        <strain evidence="2 4">SA</strain>
    </source>
</reference>
<feature type="transmembrane region" description="Helical" evidence="1">
    <location>
        <begin position="969"/>
        <end position="991"/>
    </location>
</feature>
<dbReference type="Proteomes" id="UP000266643">
    <property type="component" value="Unassembled WGS sequence"/>
</dbReference>
<dbReference type="GO" id="GO:0045454">
    <property type="term" value="P:cell redox homeostasis"/>
    <property type="evidence" value="ECO:0007669"/>
    <property type="project" value="TreeGrafter"/>
</dbReference>
<feature type="transmembrane region" description="Helical" evidence="1">
    <location>
        <begin position="861"/>
        <end position="880"/>
    </location>
</feature>
<evidence type="ECO:0000256" key="1">
    <source>
        <dbReference type="SAM" id="Phobius"/>
    </source>
</evidence>
<feature type="transmembrane region" description="Helical" evidence="1">
    <location>
        <begin position="689"/>
        <end position="714"/>
    </location>
</feature>
<keyword evidence="1" id="KW-0472">Membrane</keyword>
<feature type="transmembrane region" description="Helical" evidence="1">
    <location>
        <begin position="774"/>
        <end position="792"/>
    </location>
</feature>
<evidence type="ECO:0000313" key="4">
    <source>
        <dbReference type="Proteomes" id="UP000265716"/>
    </source>
</evidence>
<evidence type="ECO:0000313" key="5">
    <source>
        <dbReference type="Proteomes" id="UP000266643"/>
    </source>
</evidence>
<feature type="transmembrane region" description="Helical" evidence="1">
    <location>
        <begin position="1595"/>
        <end position="1614"/>
    </location>
</feature>
<feature type="transmembrane region" description="Helical" evidence="1">
    <location>
        <begin position="36"/>
        <end position="57"/>
    </location>
</feature>
<feature type="transmembrane region" description="Helical" evidence="1">
    <location>
        <begin position="1560"/>
        <end position="1583"/>
    </location>
</feature>
<dbReference type="PANTHER" id="PTHR13544:SF0">
    <property type="entry name" value="THIOREDOXIN REDUCTASE-LIKE SELENOPROTEIN T"/>
    <property type="match status" value="1"/>
</dbReference>
<dbReference type="VEuPathDB" id="FungiDB:H257_03968"/>